<reference evidence="2 3" key="1">
    <citation type="journal article" date="2017" name="Mol. Plant">
        <title>The Genome of Medicinal Plant Macleaya cordata Provides New Insights into Benzylisoquinoline Alkaloids Metabolism.</title>
        <authorList>
            <person name="Liu X."/>
            <person name="Liu Y."/>
            <person name="Huang P."/>
            <person name="Ma Y."/>
            <person name="Qing Z."/>
            <person name="Tang Q."/>
            <person name="Cao H."/>
            <person name="Cheng P."/>
            <person name="Zheng Y."/>
            <person name="Yuan Z."/>
            <person name="Zhou Y."/>
            <person name="Liu J."/>
            <person name="Tang Z."/>
            <person name="Zhuo Y."/>
            <person name="Zhang Y."/>
            <person name="Yu L."/>
            <person name="Huang J."/>
            <person name="Yang P."/>
            <person name="Peng Q."/>
            <person name="Zhang J."/>
            <person name="Jiang W."/>
            <person name="Zhang Z."/>
            <person name="Lin K."/>
            <person name="Ro D.K."/>
            <person name="Chen X."/>
            <person name="Xiong X."/>
            <person name="Shang Y."/>
            <person name="Huang S."/>
            <person name="Zeng J."/>
        </authorList>
    </citation>
    <scope>NUCLEOTIDE SEQUENCE [LARGE SCALE GENOMIC DNA]</scope>
    <source>
        <strain evidence="3">cv. BLH2017</strain>
        <tissue evidence="2">Root</tissue>
    </source>
</reference>
<evidence type="ECO:0000313" key="3">
    <source>
        <dbReference type="Proteomes" id="UP000195402"/>
    </source>
</evidence>
<proteinExistence type="predicted"/>
<evidence type="ECO:0000256" key="1">
    <source>
        <dbReference type="SAM" id="MobiDB-lite"/>
    </source>
</evidence>
<evidence type="ECO:0000313" key="2">
    <source>
        <dbReference type="EMBL" id="OVA04823.1"/>
    </source>
</evidence>
<feature type="region of interest" description="Disordered" evidence="1">
    <location>
        <begin position="248"/>
        <end position="273"/>
    </location>
</feature>
<comment type="caution">
    <text evidence="2">The sequence shown here is derived from an EMBL/GenBank/DDBJ whole genome shotgun (WGS) entry which is preliminary data.</text>
</comment>
<keyword evidence="2" id="KW-0032">Aminotransferase</keyword>
<dbReference type="OrthoDB" id="1938336at2759"/>
<gene>
    <name evidence="2" type="ORF">BVC80_8159g4</name>
</gene>
<dbReference type="Proteomes" id="UP000195402">
    <property type="component" value="Unassembled WGS sequence"/>
</dbReference>
<dbReference type="AlphaFoldDB" id="A0A200Q309"/>
<organism evidence="2 3">
    <name type="scientific">Macleaya cordata</name>
    <name type="common">Five-seeded plume-poppy</name>
    <name type="synonym">Bocconia cordata</name>
    <dbReference type="NCBI Taxonomy" id="56857"/>
    <lineage>
        <taxon>Eukaryota</taxon>
        <taxon>Viridiplantae</taxon>
        <taxon>Streptophyta</taxon>
        <taxon>Embryophyta</taxon>
        <taxon>Tracheophyta</taxon>
        <taxon>Spermatophyta</taxon>
        <taxon>Magnoliopsida</taxon>
        <taxon>Ranunculales</taxon>
        <taxon>Papaveraceae</taxon>
        <taxon>Papaveroideae</taxon>
        <taxon>Macleaya</taxon>
    </lineage>
</organism>
<keyword evidence="3" id="KW-1185">Reference proteome</keyword>
<sequence>MLASRMRKTVRFRKISLRKGNRGCPWVCKSTEVVVIELDDEFPSEVKAIIDYDAKKDIPIGTGDELAFRSGLVMSFHHLTKKDIQKRDTSEEGEEIARAFIMWMIVHVFFANYSSTVHSGWLSALIDLRFVGSYDWGESILARIDRSLDKCSRCIENFSGMWFLLEGPPTYMASTSTVTPPYVPEFPMQSPGSAECKTTLVVEVLTEPHRRKARAVLMLNKKKNKELRDDLVAHTWMRFGLGLIEDEDEEEEEVGVVQAEGDAQEEGGAQHEE</sequence>
<dbReference type="InParanoid" id="A0A200Q309"/>
<protein>
    <submittedName>
        <fullName evidence="2">Aminotransferase-like</fullName>
    </submittedName>
</protein>
<name>A0A200Q309_MACCD</name>
<dbReference type="STRING" id="56857.A0A200Q309"/>
<dbReference type="GO" id="GO:0008483">
    <property type="term" value="F:transaminase activity"/>
    <property type="evidence" value="ECO:0007669"/>
    <property type="project" value="UniProtKB-KW"/>
</dbReference>
<accession>A0A200Q309</accession>
<dbReference type="EMBL" id="MVGT01003252">
    <property type="protein sequence ID" value="OVA04823.1"/>
    <property type="molecule type" value="Genomic_DNA"/>
</dbReference>
<keyword evidence="2" id="KW-0808">Transferase</keyword>